<keyword evidence="2" id="KW-0328">Glycosyltransferase</keyword>
<evidence type="ECO:0000313" key="2">
    <source>
        <dbReference type="EMBL" id="MDQ8209171.1"/>
    </source>
</evidence>
<keyword evidence="2" id="KW-0808">Transferase</keyword>
<reference evidence="2 3" key="1">
    <citation type="submission" date="2023-04" db="EMBL/GenBank/DDBJ databases">
        <title>A novel bacteria isolated from coastal sediment.</title>
        <authorList>
            <person name="Liu X.-J."/>
            <person name="Du Z.-J."/>
        </authorList>
    </citation>
    <scope>NUCLEOTIDE SEQUENCE [LARGE SCALE GENOMIC DNA]</scope>
    <source>
        <strain evidence="2 3">SDUM461003</strain>
    </source>
</reference>
<dbReference type="EMBL" id="JARXHW010000055">
    <property type="protein sequence ID" value="MDQ8209171.1"/>
    <property type="molecule type" value="Genomic_DNA"/>
</dbReference>
<dbReference type="GO" id="GO:0016757">
    <property type="term" value="F:glycosyltransferase activity"/>
    <property type="evidence" value="ECO:0007669"/>
    <property type="project" value="UniProtKB-KW"/>
</dbReference>
<name>A0ABU1AYF1_9BACT</name>
<comment type="caution">
    <text evidence="2">The sequence shown here is derived from an EMBL/GenBank/DDBJ whole genome shotgun (WGS) entry which is preliminary data.</text>
</comment>
<dbReference type="RefSeq" id="WP_308952007.1">
    <property type="nucleotide sequence ID" value="NZ_JARXHW010000055.1"/>
</dbReference>
<protein>
    <submittedName>
        <fullName evidence="2">Polysaccharide pyruvyl transferase family protein</fullName>
        <ecNumber evidence="2">2.4.-.-</ecNumber>
    </submittedName>
</protein>
<organism evidence="2 3">
    <name type="scientific">Thalassobacterium maritimum</name>
    <dbReference type="NCBI Taxonomy" id="3041265"/>
    <lineage>
        <taxon>Bacteria</taxon>
        <taxon>Pseudomonadati</taxon>
        <taxon>Verrucomicrobiota</taxon>
        <taxon>Opitutia</taxon>
        <taxon>Puniceicoccales</taxon>
        <taxon>Coraliomargaritaceae</taxon>
        <taxon>Thalassobacterium</taxon>
    </lineage>
</organism>
<keyword evidence="3" id="KW-1185">Reference proteome</keyword>
<proteinExistence type="predicted"/>
<feature type="domain" description="Polysaccharide pyruvyl transferase" evidence="1">
    <location>
        <begin position="113"/>
        <end position="225"/>
    </location>
</feature>
<dbReference type="InterPro" id="IPR007345">
    <property type="entry name" value="Polysacch_pyruvyl_Trfase"/>
</dbReference>
<evidence type="ECO:0000313" key="3">
    <source>
        <dbReference type="Proteomes" id="UP001225316"/>
    </source>
</evidence>
<dbReference type="Pfam" id="PF04230">
    <property type="entry name" value="PS_pyruv_trans"/>
    <property type="match status" value="1"/>
</dbReference>
<accession>A0ABU1AYF1</accession>
<dbReference type="EC" id="2.4.-.-" evidence="2"/>
<gene>
    <name evidence="2" type="ORF">QEH52_16715</name>
</gene>
<sequence>MQNKTKSSLAGQNAPTVALVNDTSLYSRHFGCQIVGQVYREQFKRVGLDLVLSLPKVFDRETFDTRLSEVDLIVVNAEGSIHHGRNFHLLELAKHYPCVLLNGVFQENPSCDALSAFHMITMRESLSCAEVKAAGVECRVVPDMIFASSLVWSFVKPEAQYRLGVTDSVVKEYRGFGPFKKKILGDIVAHQHSPGEILQKLSSFETICAGRFHAVVLAAILGIPFNAWESNTWKIKGMLEDMGMPECYHQSRAKALQNPVCGDQKKASLYARSAKLLIEGVFDDLKLIAENHSSRNASK</sequence>
<evidence type="ECO:0000259" key="1">
    <source>
        <dbReference type="Pfam" id="PF04230"/>
    </source>
</evidence>
<dbReference type="Proteomes" id="UP001225316">
    <property type="component" value="Unassembled WGS sequence"/>
</dbReference>